<protein>
    <submittedName>
        <fullName evidence="1">RCG20007</fullName>
    </submittedName>
</protein>
<evidence type="ECO:0000313" key="2">
    <source>
        <dbReference type="Proteomes" id="UP000234681"/>
    </source>
</evidence>
<dbReference type="Proteomes" id="UP000234681">
    <property type="component" value="Chromosome 20"/>
</dbReference>
<proteinExistence type="predicted"/>
<organism evidence="1 2">
    <name type="scientific">Rattus norvegicus</name>
    <name type="common">Rat</name>
    <dbReference type="NCBI Taxonomy" id="10116"/>
    <lineage>
        <taxon>Eukaryota</taxon>
        <taxon>Metazoa</taxon>
        <taxon>Chordata</taxon>
        <taxon>Craniata</taxon>
        <taxon>Vertebrata</taxon>
        <taxon>Euteleostomi</taxon>
        <taxon>Mammalia</taxon>
        <taxon>Eutheria</taxon>
        <taxon>Euarchontoglires</taxon>
        <taxon>Glires</taxon>
        <taxon>Rodentia</taxon>
        <taxon>Myomorpha</taxon>
        <taxon>Muroidea</taxon>
        <taxon>Muridae</taxon>
        <taxon>Murinae</taxon>
        <taxon>Rattus</taxon>
    </lineage>
</organism>
<dbReference type="EMBL" id="CH474051">
    <property type="protein sequence ID" value="EDL87796.1"/>
    <property type="molecule type" value="Genomic_DNA"/>
</dbReference>
<name>A6KIE1_RAT</name>
<dbReference type="AlphaFoldDB" id="A6KIE1"/>
<accession>A6KIE1</accession>
<evidence type="ECO:0000313" key="1">
    <source>
        <dbReference type="EMBL" id="EDL87796.1"/>
    </source>
</evidence>
<reference evidence="2" key="1">
    <citation type="submission" date="2005-09" db="EMBL/GenBank/DDBJ databases">
        <authorList>
            <person name="Mural R.J."/>
            <person name="Li P.W."/>
            <person name="Adams M.D."/>
            <person name="Amanatides P.G."/>
            <person name="Baden-Tillson H."/>
            <person name="Barnstead M."/>
            <person name="Chin S.H."/>
            <person name="Dew I."/>
            <person name="Evans C.A."/>
            <person name="Ferriera S."/>
            <person name="Flanigan M."/>
            <person name="Fosler C."/>
            <person name="Glodek A."/>
            <person name="Gu Z."/>
            <person name="Holt R.A."/>
            <person name="Jennings D."/>
            <person name="Kraft C.L."/>
            <person name="Lu F."/>
            <person name="Nguyen T."/>
            <person name="Nusskern D.R."/>
            <person name="Pfannkoch C.M."/>
            <person name="Sitter C."/>
            <person name="Sutton G.G."/>
            <person name="Venter J.C."/>
            <person name="Wang Z."/>
            <person name="Woodage T."/>
            <person name="Zheng X.H."/>
            <person name="Zhong F."/>
        </authorList>
    </citation>
    <scope>NUCLEOTIDE SEQUENCE [LARGE SCALE GENOMIC DNA]</scope>
    <source>
        <strain>BN</strain>
        <strain evidence="2">Sprague-Dawley</strain>
    </source>
</reference>
<sequence length="39" mass="4553">MVVPKEQKQNNFKKILICYVWCEVTSCELERPKAGETPL</sequence>
<gene>
    <name evidence="1" type="ORF">rCG_20007</name>
</gene>